<accession>A0ACC2F6X2</accession>
<dbReference type="EMBL" id="CM055760">
    <property type="protein sequence ID" value="KAJ7986985.1"/>
    <property type="molecule type" value="Genomic_DNA"/>
</dbReference>
<proteinExistence type="predicted"/>
<sequence length="84" mass="9361">MKSLCSTKLEEGGTLRGLNSNHNRTDSVLCLSSPYWMERPSKLCLSDSDCLSICLSARLLTLCQPGRQNTKSDRQITCRLNDVP</sequence>
<reference evidence="1" key="1">
    <citation type="submission" date="2021-05" db="EMBL/GenBank/DDBJ databases">
        <authorList>
            <person name="Pan Q."/>
            <person name="Jouanno E."/>
            <person name="Zahm M."/>
            <person name="Klopp C."/>
            <person name="Cabau C."/>
            <person name="Louis A."/>
            <person name="Berthelot C."/>
            <person name="Parey E."/>
            <person name="Roest Crollius H."/>
            <person name="Montfort J."/>
            <person name="Robinson-Rechavi M."/>
            <person name="Bouchez O."/>
            <person name="Lampietro C."/>
            <person name="Lopez Roques C."/>
            <person name="Donnadieu C."/>
            <person name="Postlethwait J."/>
            <person name="Bobe J."/>
            <person name="Dillon D."/>
            <person name="Chandos A."/>
            <person name="von Hippel F."/>
            <person name="Guiguen Y."/>
        </authorList>
    </citation>
    <scope>NUCLEOTIDE SEQUENCE</scope>
    <source>
        <strain evidence="1">YG-Jan2019</strain>
    </source>
</reference>
<name>A0ACC2F6X2_DALPE</name>
<dbReference type="Proteomes" id="UP001157502">
    <property type="component" value="Chromosome 33"/>
</dbReference>
<keyword evidence="2" id="KW-1185">Reference proteome</keyword>
<protein>
    <submittedName>
        <fullName evidence="1">Uncharacterized protein</fullName>
    </submittedName>
</protein>
<evidence type="ECO:0000313" key="1">
    <source>
        <dbReference type="EMBL" id="KAJ7986985.1"/>
    </source>
</evidence>
<evidence type="ECO:0000313" key="2">
    <source>
        <dbReference type="Proteomes" id="UP001157502"/>
    </source>
</evidence>
<organism evidence="1 2">
    <name type="scientific">Dallia pectoralis</name>
    <name type="common">Alaska blackfish</name>
    <dbReference type="NCBI Taxonomy" id="75939"/>
    <lineage>
        <taxon>Eukaryota</taxon>
        <taxon>Metazoa</taxon>
        <taxon>Chordata</taxon>
        <taxon>Craniata</taxon>
        <taxon>Vertebrata</taxon>
        <taxon>Euteleostomi</taxon>
        <taxon>Actinopterygii</taxon>
        <taxon>Neopterygii</taxon>
        <taxon>Teleostei</taxon>
        <taxon>Protacanthopterygii</taxon>
        <taxon>Esociformes</taxon>
        <taxon>Umbridae</taxon>
        <taxon>Dallia</taxon>
    </lineage>
</organism>
<comment type="caution">
    <text evidence="1">The sequence shown here is derived from an EMBL/GenBank/DDBJ whole genome shotgun (WGS) entry which is preliminary data.</text>
</comment>
<gene>
    <name evidence="1" type="ORF">DPEC_G00334050</name>
</gene>